<evidence type="ECO:0000313" key="2">
    <source>
        <dbReference type="Proteomes" id="UP000472727"/>
    </source>
</evidence>
<gene>
    <name evidence="1" type="ORF">TWF106_009240</name>
</gene>
<name>A0A7C8V8S0_ORBOL</name>
<evidence type="ECO:0000313" key="1">
    <source>
        <dbReference type="EMBL" id="KAF3227732.1"/>
    </source>
</evidence>
<sequence>MVPTPAAIPAIAPVEMLAPVFDVGEDAEELSEGGDRVVSKGTTFQVEFQLCIHISSLEVGASVTGLGVKSGTHTRKVGLSSRDEWSRQVEIKKCKSGLLVSQK</sequence>
<proteinExistence type="predicted"/>
<organism evidence="1 2">
    <name type="scientific">Orbilia oligospora</name>
    <name type="common">Nematode-trapping fungus</name>
    <name type="synonym">Arthrobotrys oligospora</name>
    <dbReference type="NCBI Taxonomy" id="2813651"/>
    <lineage>
        <taxon>Eukaryota</taxon>
        <taxon>Fungi</taxon>
        <taxon>Dikarya</taxon>
        <taxon>Ascomycota</taxon>
        <taxon>Pezizomycotina</taxon>
        <taxon>Orbiliomycetes</taxon>
        <taxon>Orbiliales</taxon>
        <taxon>Orbiliaceae</taxon>
        <taxon>Orbilia</taxon>
    </lineage>
</organism>
<comment type="caution">
    <text evidence="1">The sequence shown here is derived from an EMBL/GenBank/DDBJ whole genome shotgun (WGS) entry which is preliminary data.</text>
</comment>
<dbReference type="Proteomes" id="UP000472727">
    <property type="component" value="Unassembled WGS sequence"/>
</dbReference>
<protein>
    <submittedName>
        <fullName evidence="1">Uncharacterized protein</fullName>
    </submittedName>
</protein>
<dbReference type="EMBL" id="WIWS01000006">
    <property type="protein sequence ID" value="KAF3227732.1"/>
    <property type="molecule type" value="Genomic_DNA"/>
</dbReference>
<accession>A0A7C8V8S0</accession>
<dbReference type="AlphaFoldDB" id="A0A7C8V8S0"/>
<reference evidence="1 2" key="1">
    <citation type="submission" date="2019-06" db="EMBL/GenBank/DDBJ databases">
        <authorList>
            <person name="Palmer J.M."/>
        </authorList>
    </citation>
    <scope>NUCLEOTIDE SEQUENCE [LARGE SCALE GENOMIC DNA]</scope>
    <source>
        <strain evidence="1 2">TWF106</strain>
    </source>
</reference>